<dbReference type="EMBL" id="MU971395">
    <property type="protein sequence ID" value="KAK9236128.1"/>
    <property type="molecule type" value="Genomic_DNA"/>
</dbReference>
<accession>A0ACC3SWS6</accession>
<gene>
    <name evidence="1" type="ORF">V1525DRAFT_445050</name>
</gene>
<protein>
    <submittedName>
        <fullName evidence="1">Glycosyl transferase</fullName>
    </submittedName>
</protein>
<comment type="caution">
    <text evidence="1">The sequence shown here is derived from an EMBL/GenBank/DDBJ whole genome shotgun (WGS) entry which is preliminary data.</text>
</comment>
<evidence type="ECO:0000313" key="2">
    <source>
        <dbReference type="Proteomes" id="UP001433508"/>
    </source>
</evidence>
<evidence type="ECO:0000313" key="1">
    <source>
        <dbReference type="EMBL" id="KAK9236128.1"/>
    </source>
</evidence>
<keyword evidence="1" id="KW-0808">Transferase</keyword>
<organism evidence="1 2">
    <name type="scientific">Lipomyces kononenkoae</name>
    <name type="common">Yeast</name>
    <dbReference type="NCBI Taxonomy" id="34357"/>
    <lineage>
        <taxon>Eukaryota</taxon>
        <taxon>Fungi</taxon>
        <taxon>Dikarya</taxon>
        <taxon>Ascomycota</taxon>
        <taxon>Saccharomycotina</taxon>
        <taxon>Lipomycetes</taxon>
        <taxon>Lipomycetales</taxon>
        <taxon>Lipomycetaceae</taxon>
        <taxon>Lipomyces</taxon>
    </lineage>
</organism>
<name>A0ACC3SWS6_LIPKO</name>
<proteinExistence type="predicted"/>
<keyword evidence="2" id="KW-1185">Reference proteome</keyword>
<dbReference type="Proteomes" id="UP001433508">
    <property type="component" value="Unassembled WGS sequence"/>
</dbReference>
<sequence>MALKCSLLPALRYAVIASISFKLLLYPAYKSTDFEVHRNWLAITYSKPLNEWYYEETSEWTLDYPPCFAYFEWILSQFANWVDPDMLVVENLDYASTAAVYFQRTSVIMSEFVLVYALQAYIQLLPENNRQPAYAIAMSIYFSPGLLIIDNIHFQYNAMLFGVLVWSLVAMKQQRFLLGAVLFAILLCFKHIFLYLAPAYFAYLLRIYCLDLGTFSIKSFMRVIRWKNSICLASSVIAVALVAFGPFIYLGQIPQLFKRLFPFSRGLCHAYWAPNIWALYSASDRALFLLLRRFLNNPVYAEDSASLTRGLVGISSFNVLPDVEPRTTFLLTTFYQLIALIPMIMMPTHDKFLSALTLCGYASFLFGWHVHEKAILLVIVPFSFLALKDRRYLTPFYLLTVSGYVSLFPLIFTSPEAPIKYLYTFTWIFAFYNVFDDLAPVRTMHRVFLLDRIAHVFLLGFIPLLLFVTLYSRFAIFAGYEFLGLMMISTYCSVGILSSFVGFSWLYLFT</sequence>
<reference evidence="2" key="1">
    <citation type="journal article" date="2024" name="Front. Bioeng. Biotechnol.">
        <title>Genome-scale model development and genomic sequencing of the oleaginous clade Lipomyces.</title>
        <authorList>
            <person name="Czajka J.J."/>
            <person name="Han Y."/>
            <person name="Kim J."/>
            <person name="Mondo S.J."/>
            <person name="Hofstad B.A."/>
            <person name="Robles A."/>
            <person name="Haridas S."/>
            <person name="Riley R."/>
            <person name="LaButti K."/>
            <person name="Pangilinan J."/>
            <person name="Andreopoulos W."/>
            <person name="Lipzen A."/>
            <person name="Yan J."/>
            <person name="Wang M."/>
            <person name="Ng V."/>
            <person name="Grigoriev I.V."/>
            <person name="Spatafora J.W."/>
            <person name="Magnuson J.K."/>
            <person name="Baker S.E."/>
            <person name="Pomraning K.R."/>
        </authorList>
    </citation>
    <scope>NUCLEOTIDE SEQUENCE [LARGE SCALE GENOMIC DNA]</scope>
    <source>
        <strain evidence="2">CBS 7786</strain>
    </source>
</reference>